<dbReference type="SUPFAM" id="SSF50249">
    <property type="entry name" value="Nucleic acid-binding proteins"/>
    <property type="match status" value="1"/>
</dbReference>
<evidence type="ECO:0000256" key="4">
    <source>
        <dbReference type="ARBA" id="ARBA00022763"/>
    </source>
</evidence>
<dbReference type="HAMAP" id="MF_00201">
    <property type="entry name" value="RecO"/>
    <property type="match status" value="1"/>
</dbReference>
<evidence type="ECO:0000313" key="10">
    <source>
        <dbReference type="EMBL" id="MCL6270194.1"/>
    </source>
</evidence>
<sequence length="246" mass="27726">MLTRSVELQPVWVLHSRPYRETSLIVDLLSRDHGKVSVVANGARGTATKKGKPRRGQLLQPFTELLVSWAGKTELKTLKALEQGKVIPLTGSRLFCGLYANELLQRLLQPWQPVEDIPELYQWLVNHLLDDDLPLEPLLRLFEKQLLECLGYGLPLGFEAGSGAEMVPDLFYRYDPESGFWPLSIADSSVENVVNCFSGAVLLGFAQNSVHSDNALPKLKRLMRMALAPLLDEKPLRSRELFRSYT</sequence>
<keyword evidence="5 8" id="KW-0233">DNA recombination</keyword>
<keyword evidence="4 8" id="KW-0227">DNA damage</keyword>
<dbReference type="InterPro" id="IPR012340">
    <property type="entry name" value="NA-bd_OB-fold"/>
</dbReference>
<dbReference type="PANTHER" id="PTHR33991">
    <property type="entry name" value="DNA REPAIR PROTEIN RECO"/>
    <property type="match status" value="1"/>
</dbReference>
<evidence type="ECO:0000256" key="6">
    <source>
        <dbReference type="ARBA" id="ARBA00023204"/>
    </source>
</evidence>
<keyword evidence="11" id="KW-1185">Reference proteome</keyword>
<dbReference type="RefSeq" id="WP_249699363.1">
    <property type="nucleotide sequence ID" value="NZ_JAMFLX010000011.1"/>
</dbReference>
<evidence type="ECO:0000256" key="7">
    <source>
        <dbReference type="ARBA" id="ARBA00033409"/>
    </source>
</evidence>
<dbReference type="Gene3D" id="1.20.1440.120">
    <property type="entry name" value="Recombination protein O, C-terminal domain"/>
    <property type="match status" value="1"/>
</dbReference>
<dbReference type="NCBIfam" id="TIGR00613">
    <property type="entry name" value="reco"/>
    <property type="match status" value="1"/>
</dbReference>
<name>A0ABT0PFP7_9GAMM</name>
<proteinExistence type="inferred from homology"/>
<dbReference type="Pfam" id="PF02565">
    <property type="entry name" value="RecO_C"/>
    <property type="match status" value="1"/>
</dbReference>
<protein>
    <recommendedName>
        <fullName evidence="3 8">DNA repair protein RecO</fullName>
    </recommendedName>
    <alternativeName>
        <fullName evidence="7 8">Recombination protein O</fullName>
    </alternativeName>
</protein>
<dbReference type="Pfam" id="PF11967">
    <property type="entry name" value="RecO_N"/>
    <property type="match status" value="1"/>
</dbReference>
<dbReference type="PANTHER" id="PTHR33991:SF1">
    <property type="entry name" value="DNA REPAIR PROTEIN RECO"/>
    <property type="match status" value="1"/>
</dbReference>
<comment type="caution">
    <text evidence="10">The sequence shown here is derived from an EMBL/GenBank/DDBJ whole genome shotgun (WGS) entry which is preliminary data.</text>
</comment>
<evidence type="ECO:0000256" key="3">
    <source>
        <dbReference type="ARBA" id="ARBA00021310"/>
    </source>
</evidence>
<evidence type="ECO:0000256" key="2">
    <source>
        <dbReference type="ARBA" id="ARBA00007452"/>
    </source>
</evidence>
<dbReference type="InterPro" id="IPR003717">
    <property type="entry name" value="RecO"/>
</dbReference>
<dbReference type="EMBL" id="JAMFLX010000011">
    <property type="protein sequence ID" value="MCL6270194.1"/>
    <property type="molecule type" value="Genomic_DNA"/>
</dbReference>
<evidence type="ECO:0000313" key="11">
    <source>
        <dbReference type="Proteomes" id="UP001203338"/>
    </source>
</evidence>
<dbReference type="InterPro" id="IPR022572">
    <property type="entry name" value="DNA_rep/recomb_RecO_N"/>
</dbReference>
<evidence type="ECO:0000259" key="9">
    <source>
        <dbReference type="Pfam" id="PF11967"/>
    </source>
</evidence>
<dbReference type="Gene3D" id="2.40.50.140">
    <property type="entry name" value="Nucleic acid-binding proteins"/>
    <property type="match status" value="1"/>
</dbReference>
<accession>A0ABT0PFP7</accession>
<dbReference type="InterPro" id="IPR042242">
    <property type="entry name" value="RecO_C"/>
</dbReference>
<dbReference type="Proteomes" id="UP001203338">
    <property type="component" value="Unassembled WGS sequence"/>
</dbReference>
<organism evidence="10 11">
    <name type="scientific">Parendozoicomonas callyspongiae</name>
    <dbReference type="NCBI Taxonomy" id="2942213"/>
    <lineage>
        <taxon>Bacteria</taxon>
        <taxon>Pseudomonadati</taxon>
        <taxon>Pseudomonadota</taxon>
        <taxon>Gammaproteobacteria</taxon>
        <taxon>Oceanospirillales</taxon>
        <taxon>Endozoicomonadaceae</taxon>
        <taxon>Parendozoicomonas</taxon>
    </lineage>
</organism>
<keyword evidence="6 8" id="KW-0234">DNA repair</keyword>
<gene>
    <name evidence="8 10" type="primary">recO</name>
    <name evidence="10" type="ORF">M3P05_09635</name>
</gene>
<evidence type="ECO:0000256" key="8">
    <source>
        <dbReference type="HAMAP-Rule" id="MF_00201"/>
    </source>
</evidence>
<evidence type="ECO:0000256" key="1">
    <source>
        <dbReference type="ARBA" id="ARBA00003065"/>
    </source>
</evidence>
<comment type="similarity">
    <text evidence="2 8">Belongs to the RecO family.</text>
</comment>
<reference evidence="10 11" key="1">
    <citation type="submission" date="2022-05" db="EMBL/GenBank/DDBJ databases">
        <authorList>
            <person name="Park J.-S."/>
        </authorList>
    </citation>
    <scope>NUCLEOTIDE SEQUENCE [LARGE SCALE GENOMIC DNA]</scope>
    <source>
        <strain evidence="10 11">2012CJ34-2</strain>
    </source>
</reference>
<evidence type="ECO:0000256" key="5">
    <source>
        <dbReference type="ARBA" id="ARBA00023172"/>
    </source>
</evidence>
<comment type="function">
    <text evidence="1 8">Involved in DNA repair and RecF pathway recombination.</text>
</comment>
<feature type="domain" description="DNA replication/recombination mediator RecO N-terminal" evidence="9">
    <location>
        <begin position="12"/>
        <end position="82"/>
    </location>
</feature>